<feature type="compositionally biased region" description="Basic and acidic residues" evidence="1">
    <location>
        <begin position="514"/>
        <end position="530"/>
    </location>
</feature>
<feature type="region of interest" description="Disordered" evidence="1">
    <location>
        <begin position="250"/>
        <end position="352"/>
    </location>
</feature>
<feature type="compositionally biased region" description="Polar residues" evidence="1">
    <location>
        <begin position="767"/>
        <end position="792"/>
    </location>
</feature>
<evidence type="ECO:0000256" key="1">
    <source>
        <dbReference type="SAM" id="MobiDB-lite"/>
    </source>
</evidence>
<feature type="compositionally biased region" description="Low complexity" evidence="1">
    <location>
        <begin position="432"/>
        <end position="443"/>
    </location>
</feature>
<feature type="compositionally biased region" description="Polar residues" evidence="1">
    <location>
        <begin position="103"/>
        <end position="113"/>
    </location>
</feature>
<dbReference type="OMA" id="RMEDYHA"/>
<feature type="compositionally biased region" description="Low complexity" evidence="1">
    <location>
        <begin position="135"/>
        <end position="161"/>
    </location>
</feature>
<dbReference type="AlphaFoldDB" id="A0A0U5FVZ9"/>
<feature type="compositionally biased region" description="Polar residues" evidence="1">
    <location>
        <begin position="708"/>
        <end position="732"/>
    </location>
</feature>
<evidence type="ECO:0000313" key="2">
    <source>
        <dbReference type="EMBL" id="CEL02797.1"/>
    </source>
</evidence>
<protein>
    <recommendedName>
        <fullName evidence="4">LPXTG-motif cell wall anchor domain protein</fullName>
    </recommendedName>
</protein>
<dbReference type="EMBL" id="CDMC01000003">
    <property type="protein sequence ID" value="CEL02797.1"/>
    <property type="molecule type" value="Genomic_DNA"/>
</dbReference>
<dbReference type="Proteomes" id="UP000054771">
    <property type="component" value="Unassembled WGS sequence"/>
</dbReference>
<name>A0A0U5FVZ9_ASPCI</name>
<reference evidence="3" key="1">
    <citation type="journal article" date="2016" name="Genome Announc.">
        <title>Draft genome sequences of fungus Aspergillus calidoustus.</title>
        <authorList>
            <person name="Horn F."/>
            <person name="Linde J."/>
            <person name="Mattern D.J."/>
            <person name="Walther G."/>
            <person name="Guthke R."/>
            <person name="Scherlach K."/>
            <person name="Martin K."/>
            <person name="Brakhage A.A."/>
            <person name="Petzke L."/>
            <person name="Valiante V."/>
        </authorList>
    </citation>
    <scope>NUCLEOTIDE SEQUENCE [LARGE SCALE GENOMIC DNA]</scope>
    <source>
        <strain evidence="3">SF006504</strain>
    </source>
</reference>
<feature type="region of interest" description="Disordered" evidence="1">
    <location>
        <begin position="693"/>
        <end position="837"/>
    </location>
</feature>
<feature type="compositionally biased region" description="Polar residues" evidence="1">
    <location>
        <begin position="955"/>
        <end position="972"/>
    </location>
</feature>
<feature type="compositionally biased region" description="Polar residues" evidence="1">
    <location>
        <begin position="598"/>
        <end position="608"/>
    </location>
</feature>
<gene>
    <name evidence="2" type="ORF">ASPCAL03960</name>
</gene>
<feature type="region of interest" description="Disordered" evidence="1">
    <location>
        <begin position="559"/>
        <end position="610"/>
    </location>
</feature>
<proteinExistence type="predicted"/>
<feature type="region of interest" description="Disordered" evidence="1">
    <location>
        <begin position="369"/>
        <end position="539"/>
    </location>
</feature>
<evidence type="ECO:0008006" key="4">
    <source>
        <dbReference type="Google" id="ProtNLM"/>
    </source>
</evidence>
<feature type="compositionally biased region" description="Polar residues" evidence="1">
    <location>
        <begin position="564"/>
        <end position="574"/>
    </location>
</feature>
<feature type="compositionally biased region" description="Polar residues" evidence="1">
    <location>
        <begin position="269"/>
        <end position="280"/>
    </location>
</feature>
<feature type="compositionally biased region" description="Low complexity" evidence="1">
    <location>
        <begin position="392"/>
        <end position="406"/>
    </location>
</feature>
<feature type="region of interest" description="Disordered" evidence="1">
    <location>
        <begin position="896"/>
        <end position="924"/>
    </location>
</feature>
<feature type="compositionally biased region" description="Polar residues" evidence="1">
    <location>
        <begin position="453"/>
        <end position="463"/>
    </location>
</feature>
<evidence type="ECO:0000313" key="3">
    <source>
        <dbReference type="Proteomes" id="UP000054771"/>
    </source>
</evidence>
<keyword evidence="3" id="KW-1185">Reference proteome</keyword>
<feature type="compositionally biased region" description="Polar residues" evidence="1">
    <location>
        <begin position="208"/>
        <end position="229"/>
    </location>
</feature>
<feature type="compositionally biased region" description="Basic and acidic residues" evidence="1">
    <location>
        <begin position="334"/>
        <end position="352"/>
    </location>
</feature>
<feature type="region of interest" description="Disordered" evidence="1">
    <location>
        <begin position="81"/>
        <end position="184"/>
    </location>
</feature>
<feature type="region of interest" description="Disordered" evidence="1">
    <location>
        <begin position="938"/>
        <end position="972"/>
    </location>
</feature>
<feature type="region of interest" description="Disordered" evidence="1">
    <location>
        <begin position="1"/>
        <end position="41"/>
    </location>
</feature>
<sequence length="972" mass="105923">MPDQRCMMLPDAGFVGTRMPSPTTPTPATKNHPASLDPRRRRKTVSIVHPDTDAPPSDRLVAFARLSRPSTMDFTPRTRYRTELHQREPASPTTKPEYFSERNYLTRSKSSGRLRSAAIDRRLTVSGDPRDTGKAGALTFAGTTSSTTGSTSVGAVSLHHPPSSPSPSSPSRLHQPPSLPALPRLPQSRFSFEFQSPLRKIALTSHLKSASVDRSSTLASESPSTTTPKHPSLYDRHRKSVPNLHLSHVETQAASEPRRIPPSPSPTTQGCDSALSQHANPTARVLSPNAQKRRKSTLYSQQEPPDVKRRMPSSTTTFVQGRSYGDENGPAVKGVERHSHQDGLRSSVTDESRAKNEDIFLNIARSDSDRRESLGRSELRRSRFRMSGNGFRSSTSRVSSDVTPSPDQLPRSNTFESPLHANSQNTSPSTRYSSLPYSYSASAHPLEDHGRAPQTSFTSSARSTIGLPRSRLSRASPEDEVNSERRSSLHDSRSFRHSTLSTIRSSRQASGSEATEKPRYDLERSQKDGTESTLSTTAPSTVWDELEDLKSRIKKLELTGKLPPSSQEAITSASGERPRTATTTVTTMSSSPRHRRTSASGESDTITVPSPVHPLLQSALVKARSSVSKEVYTALEATATDAMALSQLLGTGKTPSGGVSVVNGYGPAERQSRRKVDSVCRSLTELCLALSDEQHTKQQSPGEDASFRLSQSNGTDEGTITPTLSYRRSVNQEPEEAGRRQSGPRAASRLEARRASLANHTDHHSPETSAQNTKLTHSPSSPATGSRLSRLSVSMRARRLQDDEGAEHRSPHGRSVSRSMTDIGAASSTQGPAPRQRNTFAYQATPSAAEYQRSSQPRTPTSQSAIPMRRSLMTPSTYTPAIPRANIQAGSRRYGLSTASENPADDVPISPRQETPQTKIVAPSSKLAASYTPISQNRFRTNSLGGRRLGIRQRPMSTVDSKQSKSFNDSID</sequence>
<feature type="compositionally biased region" description="Polar residues" evidence="1">
    <location>
        <begin position="497"/>
        <end position="513"/>
    </location>
</feature>
<feature type="compositionally biased region" description="Polar residues" evidence="1">
    <location>
        <begin position="410"/>
        <end position="431"/>
    </location>
</feature>
<feature type="compositionally biased region" description="Basic and acidic residues" evidence="1">
    <location>
        <begin position="799"/>
        <end position="810"/>
    </location>
</feature>
<accession>A0A0U5FVZ9</accession>
<feature type="compositionally biased region" description="Basic and acidic residues" evidence="1">
    <location>
        <begin position="369"/>
        <end position="381"/>
    </location>
</feature>
<feature type="region of interest" description="Disordered" evidence="1">
    <location>
        <begin position="208"/>
        <end position="236"/>
    </location>
</feature>
<organism evidence="2 3">
    <name type="scientific">Aspergillus calidoustus</name>
    <dbReference type="NCBI Taxonomy" id="454130"/>
    <lineage>
        <taxon>Eukaryota</taxon>
        <taxon>Fungi</taxon>
        <taxon>Dikarya</taxon>
        <taxon>Ascomycota</taxon>
        <taxon>Pezizomycotina</taxon>
        <taxon>Eurotiomycetes</taxon>
        <taxon>Eurotiomycetidae</taxon>
        <taxon>Eurotiales</taxon>
        <taxon>Aspergillaceae</taxon>
        <taxon>Aspergillus</taxon>
        <taxon>Aspergillus subgen. Nidulantes</taxon>
    </lineage>
</organism>
<feature type="region of interest" description="Disordered" evidence="1">
    <location>
        <begin position="845"/>
        <end position="864"/>
    </location>
</feature>
<dbReference type="OrthoDB" id="5369729at2759"/>
<feature type="compositionally biased region" description="Basic and acidic residues" evidence="1">
    <location>
        <begin position="482"/>
        <end position="494"/>
    </location>
</feature>
<feature type="compositionally biased region" description="Basic and acidic residues" evidence="1">
    <location>
        <begin position="118"/>
        <end position="133"/>
    </location>
</feature>
<feature type="compositionally biased region" description="Basic and acidic residues" evidence="1">
    <location>
        <begin position="748"/>
        <end position="766"/>
    </location>
</feature>
<feature type="compositionally biased region" description="Polar residues" evidence="1">
    <location>
        <begin position="816"/>
        <end position="837"/>
    </location>
</feature>